<dbReference type="STRING" id="888268.A0A1E5W8Q4"/>
<feature type="region of interest" description="Disordered" evidence="5">
    <location>
        <begin position="679"/>
        <end position="705"/>
    </location>
</feature>
<feature type="domain" description="RING-type" evidence="6">
    <location>
        <begin position="558"/>
        <end position="611"/>
    </location>
</feature>
<feature type="compositionally biased region" description="Basic and acidic residues" evidence="5">
    <location>
        <begin position="76"/>
        <end position="94"/>
    </location>
</feature>
<evidence type="ECO:0000259" key="6">
    <source>
        <dbReference type="PROSITE" id="PS50089"/>
    </source>
</evidence>
<dbReference type="SMART" id="SM00184">
    <property type="entry name" value="RING"/>
    <property type="match status" value="1"/>
</dbReference>
<dbReference type="Gene3D" id="3.30.40.10">
    <property type="entry name" value="Zinc/RING finger domain, C3HC4 (zinc finger)"/>
    <property type="match status" value="1"/>
</dbReference>
<keyword evidence="3" id="KW-0862">Zinc</keyword>
<name>A0A1E5W8Q4_9POAL</name>
<sequence>MAPIEVSTYRVRHSPSWSFRWDNRTHIEDIMENSTVFSNQSSGNIQPEVKNSFIVPAEGHNSGDSRSDVYHKVKWQKSDKKMEASKLSKVDPRADQSTANDSLPEAKSCKSPGIVTVASDTKTSKSPSTTPPVLKAYSEGPSSSMGNSIRMDPNSIRKGLQSPGHQIYRQISDGNIPSLKPVTENSSAERRLSKSVLSACSNDMFAEQSGETSDGWSTRTPSELMAISQRHRWSVDNELFGSIANKGSRSNASQPSALSPDQEHINSLSLNNMGANCCIAAKERTQPCITPIEVSAYRNVRHSPSWSFRWDNRTHIEDIMEIPTLFSNHSSGSIRPDTKSGSIAPTEGLSNGNSLGTSPSDAFRRAKWHKSDKKMEAPKVTKADPCAERSTASNSSPEVKLSRKSLDMVSVASDLKTSASVPSTPPLVSRADPSSSRSHFQPTDSDSMKKARRSPGYQLYRQVSDSKIPSLRSLNEISSPEGRPSSSMLSVCSNDLSAAGSHGESSDGWSMRTFSEMVATSQRERWSIDSELLGSISSKITRSNASNSTSLPPDQEVCKLCLKLLKERSTWNAQELAVVAVLLCGHVYHADCLDSITTEADKYDPPCPVCTHGEKCTVKLFGKLESKIKNKIPKNVVGDIDLDGNIKHQKKGRREPRLGTSSSMKVPFSRPFLRRHFSIGSRPPRSVSETDSTRKKGFWARHWKE</sequence>
<evidence type="ECO:0000313" key="8">
    <source>
        <dbReference type="Proteomes" id="UP000095767"/>
    </source>
</evidence>
<feature type="region of interest" description="Disordered" evidence="5">
    <location>
        <begin position="327"/>
        <end position="491"/>
    </location>
</feature>
<evidence type="ECO:0000256" key="1">
    <source>
        <dbReference type="ARBA" id="ARBA00022723"/>
    </source>
</evidence>
<dbReference type="PANTHER" id="PTHR31150:SF32">
    <property type="entry name" value="RING_U-BOX SUPERFAMILY PROTEIN"/>
    <property type="match status" value="1"/>
</dbReference>
<comment type="caution">
    <text evidence="7">The sequence shown here is derived from an EMBL/GenBank/DDBJ whole genome shotgun (WGS) entry which is preliminary data.</text>
</comment>
<accession>A0A1E5W8Q4</accession>
<organism evidence="7 8">
    <name type="scientific">Dichanthelium oligosanthes</name>
    <dbReference type="NCBI Taxonomy" id="888268"/>
    <lineage>
        <taxon>Eukaryota</taxon>
        <taxon>Viridiplantae</taxon>
        <taxon>Streptophyta</taxon>
        <taxon>Embryophyta</taxon>
        <taxon>Tracheophyta</taxon>
        <taxon>Spermatophyta</taxon>
        <taxon>Magnoliopsida</taxon>
        <taxon>Liliopsida</taxon>
        <taxon>Poales</taxon>
        <taxon>Poaceae</taxon>
        <taxon>PACMAD clade</taxon>
        <taxon>Panicoideae</taxon>
        <taxon>Panicodae</taxon>
        <taxon>Paniceae</taxon>
        <taxon>Dichantheliinae</taxon>
        <taxon>Dichanthelium</taxon>
    </lineage>
</organism>
<dbReference type="EMBL" id="LWDX02018149">
    <property type="protein sequence ID" value="OEL33628.1"/>
    <property type="molecule type" value="Genomic_DNA"/>
</dbReference>
<evidence type="ECO:0000256" key="2">
    <source>
        <dbReference type="ARBA" id="ARBA00022771"/>
    </source>
</evidence>
<keyword evidence="8" id="KW-1185">Reference proteome</keyword>
<dbReference type="OrthoDB" id="1938835at2759"/>
<reference evidence="7 8" key="1">
    <citation type="submission" date="2016-09" db="EMBL/GenBank/DDBJ databases">
        <title>The draft genome of Dichanthelium oligosanthes: A C3 panicoid grass species.</title>
        <authorList>
            <person name="Studer A.J."/>
            <person name="Schnable J.C."/>
            <person name="Brutnell T.P."/>
        </authorList>
    </citation>
    <scope>NUCLEOTIDE SEQUENCE [LARGE SCALE GENOMIC DNA]</scope>
    <source>
        <strain evidence="8">cv. Kellogg 1175</strain>
        <tissue evidence="7">Leaf</tissue>
    </source>
</reference>
<feature type="compositionally biased region" description="Polar residues" evidence="5">
    <location>
        <begin position="432"/>
        <end position="445"/>
    </location>
</feature>
<dbReference type="PROSITE" id="PS50089">
    <property type="entry name" value="ZF_RING_2"/>
    <property type="match status" value="1"/>
</dbReference>
<dbReference type="Pfam" id="PF00097">
    <property type="entry name" value="zf-C3HC4"/>
    <property type="match status" value="1"/>
</dbReference>
<dbReference type="Proteomes" id="UP000095767">
    <property type="component" value="Unassembled WGS sequence"/>
</dbReference>
<dbReference type="AlphaFoldDB" id="A0A1E5W8Q4"/>
<evidence type="ECO:0000313" key="7">
    <source>
        <dbReference type="EMBL" id="OEL33628.1"/>
    </source>
</evidence>
<protein>
    <recommendedName>
        <fullName evidence="6">RING-type domain-containing protein</fullName>
    </recommendedName>
</protein>
<evidence type="ECO:0000256" key="4">
    <source>
        <dbReference type="PROSITE-ProRule" id="PRU00175"/>
    </source>
</evidence>
<keyword evidence="1" id="KW-0479">Metal-binding</keyword>
<evidence type="ECO:0000256" key="3">
    <source>
        <dbReference type="ARBA" id="ARBA00022833"/>
    </source>
</evidence>
<feature type="compositionally biased region" description="Polar residues" evidence="5">
    <location>
        <begin position="461"/>
        <end position="491"/>
    </location>
</feature>
<proteinExistence type="predicted"/>
<dbReference type="PANTHER" id="PTHR31150">
    <property type="entry name" value="EXPRESSED PROTEIN"/>
    <property type="match status" value="1"/>
</dbReference>
<feature type="compositionally biased region" description="Polar residues" evidence="5">
    <location>
        <begin position="327"/>
        <end position="360"/>
    </location>
</feature>
<dbReference type="SUPFAM" id="SSF57850">
    <property type="entry name" value="RING/U-box"/>
    <property type="match status" value="1"/>
</dbReference>
<dbReference type="GO" id="GO:0008270">
    <property type="term" value="F:zinc ion binding"/>
    <property type="evidence" value="ECO:0007669"/>
    <property type="project" value="UniProtKB-KW"/>
</dbReference>
<dbReference type="InterPro" id="IPR013083">
    <property type="entry name" value="Znf_RING/FYVE/PHD"/>
</dbReference>
<gene>
    <name evidence="7" type="ORF">BAE44_0005354</name>
</gene>
<feature type="compositionally biased region" description="Basic residues" evidence="5">
    <location>
        <begin position="695"/>
        <end position="705"/>
    </location>
</feature>
<dbReference type="InterPro" id="IPR018957">
    <property type="entry name" value="Znf_C3HC4_RING-type"/>
</dbReference>
<feature type="region of interest" description="Disordered" evidence="5">
    <location>
        <begin position="76"/>
        <end position="148"/>
    </location>
</feature>
<keyword evidence="2 4" id="KW-0863">Zinc-finger</keyword>
<evidence type="ECO:0000256" key="5">
    <source>
        <dbReference type="SAM" id="MobiDB-lite"/>
    </source>
</evidence>
<dbReference type="InterPro" id="IPR001841">
    <property type="entry name" value="Znf_RING"/>
</dbReference>
<feature type="compositionally biased region" description="Basic and acidic residues" evidence="5">
    <location>
        <begin position="373"/>
        <end position="387"/>
    </location>
</feature>